<name>A0A084AS54_STACB</name>
<dbReference type="PANTHER" id="PTHR38044:SF1">
    <property type="entry name" value="BOUQUET FORMATION PROTEIN 4"/>
    <property type="match status" value="1"/>
</dbReference>
<evidence type="ECO:0000259" key="6">
    <source>
        <dbReference type="PROSITE" id="PS51299"/>
    </source>
</evidence>
<feature type="compositionally biased region" description="Polar residues" evidence="4">
    <location>
        <begin position="203"/>
        <end position="217"/>
    </location>
</feature>
<feature type="region of interest" description="Disordered" evidence="4">
    <location>
        <begin position="333"/>
        <end position="398"/>
    </location>
</feature>
<accession>A0A084AS54</accession>
<dbReference type="AlphaFoldDB" id="A0A084AS54"/>
<organism evidence="7 8">
    <name type="scientific">Stachybotrys chartarum (strain CBS 109288 / IBT 7711)</name>
    <name type="common">Toxic black mold</name>
    <name type="synonym">Stilbospora chartarum</name>
    <dbReference type="NCBI Taxonomy" id="1280523"/>
    <lineage>
        <taxon>Eukaryota</taxon>
        <taxon>Fungi</taxon>
        <taxon>Dikarya</taxon>
        <taxon>Ascomycota</taxon>
        <taxon>Pezizomycotina</taxon>
        <taxon>Sordariomycetes</taxon>
        <taxon>Hypocreomycetidae</taxon>
        <taxon>Hypocreales</taxon>
        <taxon>Stachybotryaceae</taxon>
        <taxon>Stachybotrys</taxon>
    </lineage>
</organism>
<evidence type="ECO:0000313" key="7">
    <source>
        <dbReference type="EMBL" id="KEY68133.1"/>
    </source>
</evidence>
<feature type="compositionally biased region" description="Basic and acidic residues" evidence="4">
    <location>
        <begin position="333"/>
        <end position="343"/>
    </location>
</feature>
<keyword evidence="5" id="KW-0812">Transmembrane</keyword>
<dbReference type="PANTHER" id="PTHR38044">
    <property type="entry name" value="BOUQUET FORMATION PROTEIN 4"/>
    <property type="match status" value="1"/>
</dbReference>
<reference evidence="7 8" key="1">
    <citation type="journal article" date="2014" name="BMC Genomics">
        <title>Comparative genome sequencing reveals chemotype-specific gene clusters in the toxigenic black mold Stachybotrys.</title>
        <authorList>
            <person name="Semeiks J."/>
            <person name="Borek D."/>
            <person name="Otwinowski Z."/>
            <person name="Grishin N.V."/>
        </authorList>
    </citation>
    <scope>NUCLEOTIDE SEQUENCE [LARGE SCALE GENOMIC DNA]</scope>
    <source>
        <strain evidence="8">CBS 109288 / IBT 7711</strain>
    </source>
</reference>
<feature type="transmembrane region" description="Helical" evidence="5">
    <location>
        <begin position="414"/>
        <end position="432"/>
    </location>
</feature>
<dbReference type="GO" id="GO:0070197">
    <property type="term" value="P:meiotic attachment of telomere to nuclear envelope"/>
    <property type="evidence" value="ECO:0007669"/>
    <property type="project" value="InterPro"/>
</dbReference>
<proteinExistence type="predicted"/>
<comment type="subcellular location">
    <subcellularLocation>
        <location evidence="1">Nucleus</location>
    </subcellularLocation>
</comment>
<gene>
    <name evidence="7" type="ORF">S7711_05542</name>
</gene>
<evidence type="ECO:0000313" key="8">
    <source>
        <dbReference type="Proteomes" id="UP000028045"/>
    </source>
</evidence>
<evidence type="ECO:0000256" key="5">
    <source>
        <dbReference type="SAM" id="Phobius"/>
    </source>
</evidence>
<evidence type="ECO:0000256" key="3">
    <source>
        <dbReference type="ARBA" id="ARBA00023321"/>
    </source>
</evidence>
<evidence type="ECO:0000256" key="1">
    <source>
        <dbReference type="ARBA" id="ARBA00004123"/>
    </source>
</evidence>
<dbReference type="HOGENOM" id="CLU_030669_0_0_1"/>
<dbReference type="GO" id="GO:0048315">
    <property type="term" value="P:conidium formation"/>
    <property type="evidence" value="ECO:0007669"/>
    <property type="project" value="UniProtKB-KW"/>
</dbReference>
<dbReference type="GO" id="GO:0003677">
    <property type="term" value="F:DNA binding"/>
    <property type="evidence" value="ECO:0007669"/>
    <property type="project" value="InterPro"/>
</dbReference>
<evidence type="ECO:0000256" key="2">
    <source>
        <dbReference type="ARBA" id="ARBA00022969"/>
    </source>
</evidence>
<dbReference type="InterPro" id="IPR018004">
    <property type="entry name" value="KilA/APSES_HTH"/>
</dbReference>
<keyword evidence="2" id="KW-0749">Sporulation</keyword>
<dbReference type="GO" id="GO:1990862">
    <property type="term" value="C:nuclear membrane complex Bqt3-Bqt4"/>
    <property type="evidence" value="ECO:0007669"/>
    <property type="project" value="InterPro"/>
</dbReference>
<dbReference type="PROSITE" id="PS51299">
    <property type="entry name" value="HTH_APSES"/>
    <property type="match status" value="1"/>
</dbReference>
<dbReference type="InterPro" id="IPR037548">
    <property type="entry name" value="Bqt4"/>
</dbReference>
<keyword evidence="5" id="KW-1133">Transmembrane helix</keyword>
<dbReference type="Pfam" id="PF04383">
    <property type="entry name" value="KilA-N"/>
    <property type="match status" value="1"/>
</dbReference>
<protein>
    <recommendedName>
        <fullName evidence="6">HTH APSES-type domain-containing protein</fullName>
    </recommendedName>
</protein>
<keyword evidence="3" id="KW-0183">Conidiation</keyword>
<evidence type="ECO:0000256" key="4">
    <source>
        <dbReference type="SAM" id="MobiDB-lite"/>
    </source>
</evidence>
<feature type="domain" description="HTH APSES-type" evidence="6">
    <location>
        <begin position="60"/>
        <end position="171"/>
    </location>
</feature>
<dbReference type="SMART" id="SM01252">
    <property type="entry name" value="KilA-N"/>
    <property type="match status" value="1"/>
</dbReference>
<dbReference type="GO" id="GO:0030435">
    <property type="term" value="P:sporulation resulting in formation of a cellular spore"/>
    <property type="evidence" value="ECO:0007669"/>
    <property type="project" value="UniProtKB-KW"/>
</dbReference>
<dbReference type="Proteomes" id="UP000028045">
    <property type="component" value="Unassembled WGS sequence"/>
</dbReference>
<keyword evidence="8" id="KW-1185">Reference proteome</keyword>
<feature type="compositionally biased region" description="Basic and acidic residues" evidence="4">
    <location>
        <begin position="290"/>
        <end position="305"/>
    </location>
</feature>
<dbReference type="GO" id="GO:0044820">
    <property type="term" value="P:mitotic telomere tethering at nuclear periphery"/>
    <property type="evidence" value="ECO:0007669"/>
    <property type="project" value="TreeGrafter"/>
</dbReference>
<sequence>MAPTGTRELPTRHNPLMVENIPDYPDLVSRRRLGQTKLSPKMVGVEDTHAGGPEMFDYAHLRAPLPKGIVSGIFKSSPNSYFLMRRSFDGYVSATGMFKATFPYAEAIEEEIERKYIKSLPTTSHEETAGNIWIPPDQALELAEEYRISPWVRALLDPAQIVISNAGELSPKNISAPPKFELPKSQAHAPQHQLAPPTPSAIPRSSRTLRRSASPTKSVAKRATASPRKRATKAKLEVVEALAEKVDEVNGETKEAREEDIVMKTTEFEPAIVLEPREEDPKVKVQVTEEVTKDSKGREVKHTVTDLEIPLMSGEPPSAEEIAEMMAAAKEMVEKQKEEREEAVKDEEVEEASQVAETAASAKKSKRKAADISLDEEEEAQKAEGSLVTTSEAPAAKKVRTEVELRKQRVKNRALLGIGATFAVGALVPWLATFL</sequence>
<dbReference type="InterPro" id="IPR036887">
    <property type="entry name" value="HTH_APSES_sf"/>
</dbReference>
<dbReference type="Gene3D" id="3.10.260.10">
    <property type="entry name" value="Transcription regulator HTH, APSES-type DNA-binding domain"/>
    <property type="match status" value="1"/>
</dbReference>
<dbReference type="SUPFAM" id="SSF54616">
    <property type="entry name" value="DNA-binding domain of Mlu1-box binding protein MBP1"/>
    <property type="match status" value="1"/>
</dbReference>
<dbReference type="InterPro" id="IPR003163">
    <property type="entry name" value="Tscrpt_reg_HTH_APSES-type"/>
</dbReference>
<feature type="region of interest" description="Disordered" evidence="4">
    <location>
        <begin position="174"/>
        <end position="233"/>
    </location>
</feature>
<keyword evidence="5" id="KW-0472">Membrane</keyword>
<feature type="region of interest" description="Disordered" evidence="4">
    <location>
        <begin position="284"/>
        <end position="315"/>
    </location>
</feature>
<dbReference type="EMBL" id="KL648591">
    <property type="protein sequence ID" value="KEY68133.1"/>
    <property type="molecule type" value="Genomic_DNA"/>
</dbReference>
<dbReference type="OrthoDB" id="5346159at2759"/>